<organism evidence="6 7">
    <name type="scientific">Candidatus Woykebacteria bacterium RBG_16_43_9</name>
    <dbReference type="NCBI Taxonomy" id="1802596"/>
    <lineage>
        <taxon>Bacteria</taxon>
        <taxon>Candidatus Woykeibacteriota</taxon>
    </lineage>
</organism>
<dbReference type="InterPro" id="IPR002677">
    <property type="entry name" value="Ribosomal_bL32"/>
</dbReference>
<sequence length="73" mass="8224">MGALPKKKLSRVRRGQRVATKKYDLPQLVKCDNCGQLKKGHTLCPHCGFYKGRAVLEPKEAVKVTKVKSEDKE</sequence>
<dbReference type="NCBIfam" id="TIGR01031">
    <property type="entry name" value="rpmF_bact"/>
    <property type="match status" value="1"/>
</dbReference>
<keyword evidence="2 5" id="KW-0689">Ribosomal protein</keyword>
<dbReference type="Pfam" id="PF01783">
    <property type="entry name" value="Ribosomal_L32p"/>
    <property type="match status" value="1"/>
</dbReference>
<comment type="similarity">
    <text evidence="1 5">Belongs to the bacterial ribosomal protein bL32 family.</text>
</comment>
<proteinExistence type="inferred from homology"/>
<dbReference type="PANTHER" id="PTHR35534">
    <property type="entry name" value="50S RIBOSOMAL PROTEIN L32"/>
    <property type="match status" value="1"/>
</dbReference>
<dbReference type="SUPFAM" id="SSF57829">
    <property type="entry name" value="Zn-binding ribosomal proteins"/>
    <property type="match status" value="1"/>
</dbReference>
<evidence type="ECO:0000313" key="6">
    <source>
        <dbReference type="EMBL" id="OGY26256.1"/>
    </source>
</evidence>
<comment type="caution">
    <text evidence="6">The sequence shown here is derived from an EMBL/GenBank/DDBJ whole genome shotgun (WGS) entry which is preliminary data.</text>
</comment>
<evidence type="ECO:0000313" key="7">
    <source>
        <dbReference type="Proteomes" id="UP000176389"/>
    </source>
</evidence>
<evidence type="ECO:0000256" key="5">
    <source>
        <dbReference type="HAMAP-Rule" id="MF_00340"/>
    </source>
</evidence>
<protein>
    <recommendedName>
        <fullName evidence="4 5">Large ribosomal subunit protein bL32</fullName>
    </recommendedName>
</protein>
<dbReference type="GO" id="GO:0006412">
    <property type="term" value="P:translation"/>
    <property type="evidence" value="ECO:0007669"/>
    <property type="project" value="UniProtKB-UniRule"/>
</dbReference>
<evidence type="ECO:0000256" key="2">
    <source>
        <dbReference type="ARBA" id="ARBA00022980"/>
    </source>
</evidence>
<dbReference type="InterPro" id="IPR044957">
    <property type="entry name" value="Ribosomal_bL32_bact"/>
</dbReference>
<dbReference type="HAMAP" id="MF_00340">
    <property type="entry name" value="Ribosomal_bL32"/>
    <property type="match status" value="1"/>
</dbReference>
<dbReference type="PANTHER" id="PTHR35534:SF1">
    <property type="entry name" value="LARGE RIBOSOMAL SUBUNIT PROTEIN BL32"/>
    <property type="match status" value="1"/>
</dbReference>
<evidence type="ECO:0000256" key="4">
    <source>
        <dbReference type="ARBA" id="ARBA00035178"/>
    </source>
</evidence>
<keyword evidence="3 5" id="KW-0687">Ribonucleoprotein</keyword>
<reference evidence="6 7" key="1">
    <citation type="journal article" date="2016" name="Nat. Commun.">
        <title>Thousands of microbial genomes shed light on interconnected biogeochemical processes in an aquifer system.</title>
        <authorList>
            <person name="Anantharaman K."/>
            <person name="Brown C.T."/>
            <person name="Hug L.A."/>
            <person name="Sharon I."/>
            <person name="Castelle C.J."/>
            <person name="Probst A.J."/>
            <person name="Thomas B.C."/>
            <person name="Singh A."/>
            <person name="Wilkins M.J."/>
            <person name="Karaoz U."/>
            <person name="Brodie E.L."/>
            <person name="Williams K.H."/>
            <person name="Hubbard S.S."/>
            <person name="Banfield J.F."/>
        </authorList>
    </citation>
    <scope>NUCLEOTIDE SEQUENCE [LARGE SCALE GENOMIC DNA]</scope>
</reference>
<dbReference type="GO" id="GO:0015934">
    <property type="term" value="C:large ribosomal subunit"/>
    <property type="evidence" value="ECO:0007669"/>
    <property type="project" value="InterPro"/>
</dbReference>
<dbReference type="GO" id="GO:0003735">
    <property type="term" value="F:structural constituent of ribosome"/>
    <property type="evidence" value="ECO:0007669"/>
    <property type="project" value="InterPro"/>
</dbReference>
<accession>A0A1G1WEX0</accession>
<evidence type="ECO:0000256" key="3">
    <source>
        <dbReference type="ARBA" id="ARBA00023274"/>
    </source>
</evidence>
<dbReference type="Proteomes" id="UP000176389">
    <property type="component" value="Unassembled WGS sequence"/>
</dbReference>
<dbReference type="STRING" id="1802596.A2Z11_03470"/>
<dbReference type="InterPro" id="IPR011332">
    <property type="entry name" value="Ribosomal_zn-bd"/>
</dbReference>
<dbReference type="EMBL" id="MHCS01000028">
    <property type="protein sequence ID" value="OGY26256.1"/>
    <property type="molecule type" value="Genomic_DNA"/>
</dbReference>
<dbReference type="AlphaFoldDB" id="A0A1G1WEX0"/>
<name>A0A1G1WEX0_9BACT</name>
<gene>
    <name evidence="5" type="primary">rpmF</name>
    <name evidence="6" type="ORF">A2Z11_03470</name>
</gene>
<evidence type="ECO:0000256" key="1">
    <source>
        <dbReference type="ARBA" id="ARBA00008560"/>
    </source>
</evidence>